<dbReference type="SMART" id="SM00849">
    <property type="entry name" value="Lactamase_B"/>
    <property type="match status" value="1"/>
</dbReference>
<feature type="domain" description="Metallo-beta-lactamase" evidence="1">
    <location>
        <begin position="30"/>
        <end position="246"/>
    </location>
</feature>
<evidence type="ECO:0000259" key="1">
    <source>
        <dbReference type="SMART" id="SM00849"/>
    </source>
</evidence>
<gene>
    <name evidence="2" type="ORF">ACFSBT_13230</name>
</gene>
<dbReference type="RefSeq" id="WP_250874212.1">
    <property type="nucleotide sequence ID" value="NZ_JALXFV010000007.1"/>
</dbReference>
<reference evidence="2 3" key="1">
    <citation type="journal article" date="2019" name="Int. J. Syst. Evol. Microbiol.">
        <title>The Global Catalogue of Microorganisms (GCM) 10K type strain sequencing project: providing services to taxonomists for standard genome sequencing and annotation.</title>
        <authorList>
            <consortium name="The Broad Institute Genomics Platform"/>
            <consortium name="The Broad Institute Genome Sequencing Center for Infectious Disease"/>
            <person name="Wu L."/>
            <person name="Ma J."/>
        </authorList>
    </citation>
    <scope>NUCLEOTIDE SEQUENCE [LARGE SCALE GENOMIC DNA]</scope>
    <source>
        <strain evidence="2 3">CGMCC 1.12563</strain>
    </source>
</reference>
<sequence length="330" mass="35716">MDRSYDHERVEPRAEAVHRIEFSIEWPPWTVAAYLLDGSEPTLVDAGIPGSTGEDELEAGLADHGYAVEDVAHLLVTHPHSDHLGQAPAIADAGATVYAPRPTLDRLRRSEADLEAGVRETAHAVGLPDDRVDAEVERALDSLRRNRRLLSPDDVDVGFDFGGSFVAGEHTVTPLHTPGHQADHAAFAVTLGGDRLLFSGDVLVEPFRAAALNVGLDRGAEDAVSEYYRAYDRLDGRAFDRVHPGHGPVFETYDAVLAASRERLDEMIADVVEAVPAGEAVAPVAVTDARGKRLDPPAALLDTIGALGYLEDAGRVTSEFRDGVRRYRRV</sequence>
<dbReference type="Gene3D" id="3.60.15.10">
    <property type="entry name" value="Ribonuclease Z/Hydroxyacylglutathione hydrolase-like"/>
    <property type="match status" value="1"/>
</dbReference>
<dbReference type="Pfam" id="PF00753">
    <property type="entry name" value="Lactamase_B"/>
    <property type="match status" value="1"/>
</dbReference>
<dbReference type="Proteomes" id="UP001597187">
    <property type="component" value="Unassembled WGS sequence"/>
</dbReference>
<keyword evidence="2" id="KW-0378">Hydrolase</keyword>
<name>A0ABD6AWI3_9EURY</name>
<dbReference type="EMBL" id="JBHUDC010000007">
    <property type="protein sequence ID" value="MFD1514238.1"/>
    <property type="molecule type" value="Genomic_DNA"/>
</dbReference>
<dbReference type="PANTHER" id="PTHR42951">
    <property type="entry name" value="METALLO-BETA-LACTAMASE DOMAIN-CONTAINING"/>
    <property type="match status" value="1"/>
</dbReference>
<organism evidence="2 3">
    <name type="scientific">Halomarina rubra</name>
    <dbReference type="NCBI Taxonomy" id="2071873"/>
    <lineage>
        <taxon>Archaea</taxon>
        <taxon>Methanobacteriati</taxon>
        <taxon>Methanobacteriota</taxon>
        <taxon>Stenosarchaea group</taxon>
        <taxon>Halobacteria</taxon>
        <taxon>Halobacteriales</taxon>
        <taxon>Natronomonadaceae</taxon>
        <taxon>Halomarina</taxon>
    </lineage>
</organism>
<accession>A0ABD6AWI3</accession>
<evidence type="ECO:0000313" key="3">
    <source>
        <dbReference type="Proteomes" id="UP001597187"/>
    </source>
</evidence>
<proteinExistence type="predicted"/>
<comment type="caution">
    <text evidence="2">The sequence shown here is derived from an EMBL/GenBank/DDBJ whole genome shotgun (WGS) entry which is preliminary data.</text>
</comment>
<dbReference type="InterPro" id="IPR050855">
    <property type="entry name" value="NDM-1-like"/>
</dbReference>
<dbReference type="InterPro" id="IPR036866">
    <property type="entry name" value="RibonucZ/Hydroxyglut_hydro"/>
</dbReference>
<dbReference type="EC" id="3.-.-.-" evidence="2"/>
<evidence type="ECO:0000313" key="2">
    <source>
        <dbReference type="EMBL" id="MFD1514238.1"/>
    </source>
</evidence>
<dbReference type="SUPFAM" id="SSF56281">
    <property type="entry name" value="Metallo-hydrolase/oxidoreductase"/>
    <property type="match status" value="1"/>
</dbReference>
<dbReference type="AlphaFoldDB" id="A0ABD6AWI3"/>
<dbReference type="InterPro" id="IPR001279">
    <property type="entry name" value="Metallo-B-lactamas"/>
</dbReference>
<keyword evidence="3" id="KW-1185">Reference proteome</keyword>
<protein>
    <submittedName>
        <fullName evidence="2">MBL fold metallo-hydrolase</fullName>
        <ecNumber evidence="2">3.-.-.-</ecNumber>
    </submittedName>
</protein>
<dbReference type="GO" id="GO:0016787">
    <property type="term" value="F:hydrolase activity"/>
    <property type="evidence" value="ECO:0007669"/>
    <property type="project" value="UniProtKB-KW"/>
</dbReference>